<protein>
    <recommendedName>
        <fullName evidence="5">Glycosyltransferase</fullName>
    </recommendedName>
</protein>
<evidence type="ECO:0000259" key="1">
    <source>
        <dbReference type="Pfam" id="PF00534"/>
    </source>
</evidence>
<evidence type="ECO:0000313" key="4">
    <source>
        <dbReference type="Proteomes" id="UP000235533"/>
    </source>
</evidence>
<dbReference type="SUPFAM" id="SSF53756">
    <property type="entry name" value="UDP-Glycosyltransferase/glycogen phosphorylase"/>
    <property type="match status" value="1"/>
</dbReference>
<dbReference type="PANTHER" id="PTHR43685">
    <property type="entry name" value="GLYCOSYLTRANSFERASE"/>
    <property type="match status" value="1"/>
</dbReference>
<dbReference type="Pfam" id="PF00535">
    <property type="entry name" value="Glycos_transf_2"/>
    <property type="match status" value="1"/>
</dbReference>
<organism evidence="3 4">
    <name type="scientific">Vibrio splendidus</name>
    <dbReference type="NCBI Taxonomy" id="29497"/>
    <lineage>
        <taxon>Bacteria</taxon>
        <taxon>Pseudomonadati</taxon>
        <taxon>Pseudomonadota</taxon>
        <taxon>Gammaproteobacteria</taxon>
        <taxon>Vibrionales</taxon>
        <taxon>Vibrionaceae</taxon>
        <taxon>Vibrio</taxon>
    </lineage>
</organism>
<dbReference type="Gene3D" id="3.90.550.10">
    <property type="entry name" value="Spore Coat Polysaccharide Biosynthesis Protein SpsA, Chain A"/>
    <property type="match status" value="1"/>
</dbReference>
<reference evidence="4" key="1">
    <citation type="submission" date="2016-07" db="EMBL/GenBank/DDBJ databases">
        <title>Nontailed viruses are major unrecognized killers of bacteria in the ocean.</title>
        <authorList>
            <person name="Kauffman K."/>
            <person name="Hussain F."/>
            <person name="Yang J."/>
            <person name="Arevalo P."/>
            <person name="Brown J."/>
            <person name="Cutler M."/>
            <person name="Kelly L."/>
            <person name="Polz M.F."/>
        </authorList>
    </citation>
    <scope>NUCLEOTIDE SEQUENCE [LARGE SCALE GENOMIC DNA]</scope>
    <source>
        <strain evidence="4">10N.261.48.B5</strain>
    </source>
</reference>
<proteinExistence type="predicted"/>
<dbReference type="PANTHER" id="PTHR43685:SF3">
    <property type="entry name" value="SLR2126 PROTEIN"/>
    <property type="match status" value="1"/>
</dbReference>
<evidence type="ECO:0008006" key="5">
    <source>
        <dbReference type="Google" id="ProtNLM"/>
    </source>
</evidence>
<dbReference type="AlphaFoldDB" id="A0A2N7JJ40"/>
<evidence type="ECO:0000259" key="2">
    <source>
        <dbReference type="Pfam" id="PF00535"/>
    </source>
</evidence>
<dbReference type="InterPro" id="IPR050834">
    <property type="entry name" value="Glycosyltransf_2"/>
</dbReference>
<dbReference type="Pfam" id="PF00534">
    <property type="entry name" value="Glycos_transf_1"/>
    <property type="match status" value="1"/>
</dbReference>
<accession>A0A2N7JJ40</accession>
<dbReference type="InterPro" id="IPR029044">
    <property type="entry name" value="Nucleotide-diphossugar_trans"/>
</dbReference>
<sequence length="958" mass="111383">MWIFMNHKLMAKKVLSSIRRDGVKVTAKRIISRVKGYNKLNVPRIKKWKSSGMSSDFDVSVIIPTYNRSDLLVELISRWEKVQSYTDLSFEIIISDDGSNDNSLEILSKPNRIHNFTIINNEHKGPANARNKAIHKARGHILVIVGDDIYPEPNFIDLHFNRHKELSDTDALLGNCEWYKGLKPNFLMKHITELGCEQFSFIHFEPQTYTDYRHFYTCNISLKREFVLSESKTFDDDFYKVNFEDIEFGYRLSKKGMKIYYDDSIVAEHNHLYDSLVKFFNRQKTAGEMANVFYQKHPECDWFLSTETTKLVWSNVLSDVELTTERKKTPLLDELISFMQRLEDDSLLLDTIYEKNARDIYSALFRFGYELGVNFDYPALDTDRVLVDRFLTPDLLLNIKILSEDFGYIQSYTRIVEMMASYQEPFTKLHIICDEDLERKYRHNLVSDDLVTYHQNEENVKGYIYKPENDFVLDTNAIKNISLYINSISKAQAILMSFGLVKEDQVGIFDVIENNKIEYIYDQGKKNGLNEYVKVNIHSQENTTFIDFADVKEKNIKFKKLPCIGRLISKPKSSIPKEDGRSVVFVLPTFLAVGGAETNLLQVINELKYKYRFVILNTEKLNYSLGSLHKQFSQCCESIYDLSELYTYDDYILALNYLKTIYDPKCVLITNGSPWLARSIGEVRQVFHNTAIIDHQVYDSVNGWVSLYYDYHNSKIKEFDRFVAINTKIQEVFVNSAQVSSEKVDMIYHIVDTERFSNQGFDAKLARNKFSLPDGKKIITFVGRMNEQKRPELLIKLIKKINEIRDDLHFVIVGDGPLSGMVDKKLNQEKIGNVTRIFYLREVEELYSTSDAFIMTSQFEGLPIAMLEAMCMAVPVFAPNVGDIDVIIEQYKNGFVYSKDDHVSIIANHLNIFLDELDEHRITSSNVSTSIRERFSRKNISVQYDKCLKSAMEDKYLD</sequence>
<dbReference type="Gene3D" id="3.40.50.2000">
    <property type="entry name" value="Glycogen Phosphorylase B"/>
    <property type="match status" value="2"/>
</dbReference>
<gene>
    <name evidence="3" type="ORF">BCT54_12750</name>
</gene>
<dbReference type="EMBL" id="MCZF01000304">
    <property type="protein sequence ID" value="PMM40245.1"/>
    <property type="molecule type" value="Genomic_DNA"/>
</dbReference>
<dbReference type="CDD" id="cd03801">
    <property type="entry name" value="GT4_PimA-like"/>
    <property type="match status" value="1"/>
</dbReference>
<comment type="caution">
    <text evidence="3">The sequence shown here is derived from an EMBL/GenBank/DDBJ whole genome shotgun (WGS) entry which is preliminary data.</text>
</comment>
<dbReference type="InterPro" id="IPR001296">
    <property type="entry name" value="Glyco_trans_1"/>
</dbReference>
<dbReference type="InterPro" id="IPR001173">
    <property type="entry name" value="Glyco_trans_2-like"/>
</dbReference>
<dbReference type="Proteomes" id="UP000235533">
    <property type="component" value="Unassembled WGS sequence"/>
</dbReference>
<dbReference type="GO" id="GO:0016757">
    <property type="term" value="F:glycosyltransferase activity"/>
    <property type="evidence" value="ECO:0007669"/>
    <property type="project" value="InterPro"/>
</dbReference>
<dbReference type="CDD" id="cd00761">
    <property type="entry name" value="Glyco_tranf_GTA_type"/>
    <property type="match status" value="1"/>
</dbReference>
<feature type="domain" description="Glycosyl transferase family 1" evidence="1">
    <location>
        <begin position="766"/>
        <end position="916"/>
    </location>
</feature>
<name>A0A2N7JJ40_VIBSP</name>
<evidence type="ECO:0000313" key="3">
    <source>
        <dbReference type="EMBL" id="PMM40245.1"/>
    </source>
</evidence>
<feature type="domain" description="Glycosyltransferase 2-like" evidence="2">
    <location>
        <begin position="60"/>
        <end position="172"/>
    </location>
</feature>
<dbReference type="SUPFAM" id="SSF53448">
    <property type="entry name" value="Nucleotide-diphospho-sugar transferases"/>
    <property type="match status" value="1"/>
</dbReference>